<accession>H2QT10</accession>
<feature type="region of interest" description="Disordered" evidence="1">
    <location>
        <begin position="175"/>
        <end position="208"/>
    </location>
</feature>
<evidence type="ECO:0000256" key="2">
    <source>
        <dbReference type="SAM" id="SignalP"/>
    </source>
</evidence>
<dbReference type="AlphaFoldDB" id="H2QT10"/>
<protein>
    <submittedName>
        <fullName evidence="3">Pre T cell antigen receptor alpha</fullName>
    </submittedName>
</protein>
<dbReference type="eggNOG" id="ENOG502SAGI">
    <property type="taxonomic scope" value="Eukaryota"/>
</dbReference>
<dbReference type="PANTHER" id="PTHR37866">
    <property type="entry name" value="PRE T-CELL ANTIGEN RECEPTOR ALPHA"/>
    <property type="match status" value="1"/>
</dbReference>
<proteinExistence type="predicted"/>
<organism evidence="3 4">
    <name type="scientific">Pan troglodytes</name>
    <name type="common">Chimpanzee</name>
    <dbReference type="NCBI Taxonomy" id="9598"/>
    <lineage>
        <taxon>Eukaryota</taxon>
        <taxon>Metazoa</taxon>
        <taxon>Chordata</taxon>
        <taxon>Craniata</taxon>
        <taxon>Vertebrata</taxon>
        <taxon>Euteleostomi</taxon>
        <taxon>Mammalia</taxon>
        <taxon>Eutheria</taxon>
        <taxon>Euarchontoglires</taxon>
        <taxon>Primates</taxon>
        <taxon>Haplorrhini</taxon>
        <taxon>Catarrhini</taxon>
        <taxon>Hominidae</taxon>
        <taxon>Pan</taxon>
    </lineage>
</organism>
<reference evidence="3 4" key="1">
    <citation type="journal article" date="2005" name="Nature">
        <title>Initial sequence of the chimpanzee genome and comparison with the human genome.</title>
        <authorList>
            <consortium name="Chimpanzee sequencing and analysis consortium"/>
        </authorList>
    </citation>
    <scope>NUCLEOTIDE SEQUENCE [LARGE SCALE GENOMIC DNA]</scope>
</reference>
<reference evidence="3" key="2">
    <citation type="submission" date="2025-08" db="UniProtKB">
        <authorList>
            <consortium name="Ensembl"/>
        </authorList>
    </citation>
    <scope>IDENTIFICATION</scope>
</reference>
<keyword evidence="4" id="KW-1185">Reference proteome</keyword>
<feature type="chain" id="PRO_5014172874" evidence="2">
    <location>
        <begin position="19"/>
        <end position="255"/>
    </location>
</feature>
<evidence type="ECO:0000313" key="3">
    <source>
        <dbReference type="Ensembl" id="ENSPTRP00000031056.4"/>
    </source>
</evidence>
<dbReference type="Gene3D" id="2.60.40.10">
    <property type="entry name" value="Immunoglobulins"/>
    <property type="match status" value="1"/>
</dbReference>
<dbReference type="PANTHER" id="PTHR37866:SF1">
    <property type="entry name" value="PRE T-CELL ANTIGEN RECEPTOR ALPHA"/>
    <property type="match status" value="1"/>
</dbReference>
<dbReference type="Bgee" id="ENSPTRG00000018176">
    <property type="expression patterns" value="Expressed in thymus and 1 other cell type or tissue"/>
</dbReference>
<gene>
    <name evidence="3 5" type="primary">PTCRA</name>
</gene>
<dbReference type="PaxDb" id="9598-ENSPTRP00000031056"/>
<evidence type="ECO:0000313" key="4">
    <source>
        <dbReference type="Proteomes" id="UP000002277"/>
    </source>
</evidence>
<name>H2QT10_PANTR</name>
<keyword evidence="2" id="KW-0732">Signal</keyword>
<evidence type="ECO:0000313" key="5">
    <source>
        <dbReference type="VGNC" id="VGNC:3677"/>
    </source>
</evidence>
<dbReference type="EMBL" id="AACZ04022880">
    <property type="status" value="NOT_ANNOTATED_CDS"/>
    <property type="molecule type" value="Genomic_DNA"/>
</dbReference>
<evidence type="ECO:0000256" key="1">
    <source>
        <dbReference type="SAM" id="MobiDB-lite"/>
    </source>
</evidence>
<dbReference type="Ensembl" id="ENSPTRT00000033607.4">
    <property type="protein sequence ID" value="ENSPTRP00000031056.4"/>
    <property type="gene ID" value="ENSPTRG00000018176.4"/>
</dbReference>
<dbReference type="Proteomes" id="UP000002277">
    <property type="component" value="Chromosome 6"/>
</dbReference>
<dbReference type="VGNC" id="VGNC:3677">
    <property type="gene designation" value="PTCRA"/>
</dbReference>
<sequence>MAGTWLLLLLALGCPALPTGPVSFPSSPEAATTGPIWFSAGNGSALDAFTYGPSPATDGTWTNLAHLSLPSEELASWEPLVCHTGPGAEGHSRSTQPVQLSGEASTARTCPQEPLRGTPGGALWLGVLRLLLFKLLLFDLLLTCSCLCDPAGLLPSPATTTRLRALGSHRLHLATETGGREATSSPRPQPRDCRGDTPPGRKPRSPVWGEGSYLSSYPTCPARAWCSRSALRTPSSSLGAFFAGDLPPPLQAGAA</sequence>
<dbReference type="GeneTree" id="ENSGT00390000007712"/>
<dbReference type="InterPro" id="IPR027834">
    <property type="entry name" value="PTCRA"/>
</dbReference>
<feature type="signal peptide" evidence="2">
    <location>
        <begin position="1"/>
        <end position="18"/>
    </location>
</feature>
<reference evidence="3" key="3">
    <citation type="submission" date="2025-09" db="UniProtKB">
        <authorList>
            <consortium name="Ensembl"/>
        </authorList>
    </citation>
    <scope>IDENTIFICATION</scope>
</reference>
<dbReference type="InterPro" id="IPR013783">
    <property type="entry name" value="Ig-like_fold"/>
</dbReference>
<dbReference type="HOGENOM" id="CLU_082600_0_0_1"/>
<dbReference type="Pfam" id="PF15028">
    <property type="entry name" value="PTCRA"/>
    <property type="match status" value="1"/>
</dbReference>